<accession>A0A165FR68</accession>
<reference evidence="1 2" key="1">
    <citation type="journal article" date="2016" name="Mol. Biol. Evol.">
        <title>Comparative Genomics of Early-Diverging Mushroom-Forming Fungi Provides Insights into the Origins of Lignocellulose Decay Capabilities.</title>
        <authorList>
            <person name="Nagy L.G."/>
            <person name="Riley R."/>
            <person name="Tritt A."/>
            <person name="Adam C."/>
            <person name="Daum C."/>
            <person name="Floudas D."/>
            <person name="Sun H."/>
            <person name="Yadav J.S."/>
            <person name="Pangilinan J."/>
            <person name="Larsson K.H."/>
            <person name="Matsuura K."/>
            <person name="Barry K."/>
            <person name="Labutti K."/>
            <person name="Kuo R."/>
            <person name="Ohm R.A."/>
            <person name="Bhattacharya S.S."/>
            <person name="Shirouzu T."/>
            <person name="Yoshinaga Y."/>
            <person name="Martin F.M."/>
            <person name="Grigoriev I.V."/>
            <person name="Hibbett D.S."/>
        </authorList>
    </citation>
    <scope>NUCLEOTIDE SEQUENCE [LARGE SCALE GENOMIC DNA]</scope>
    <source>
        <strain evidence="1 2">HHB12733</strain>
    </source>
</reference>
<dbReference type="InParanoid" id="A0A165FR68"/>
<evidence type="ECO:0000313" key="2">
    <source>
        <dbReference type="Proteomes" id="UP000076842"/>
    </source>
</evidence>
<dbReference type="AlphaFoldDB" id="A0A165FR68"/>
<proteinExistence type="predicted"/>
<sequence>MCRSKASNVLFEVRYFEHAFDVYKAGPALGIRYHGTKVMLAGIRDPYKNVEIVVAPEGMEPGALVLQAALIVAVLLKSGKSLGKNFEQRNVKDKLFGGLDYMFRSVGRDSVLDMGPSAGVGKDHRPNRP</sequence>
<keyword evidence="2" id="KW-1185">Reference proteome</keyword>
<name>A0A165FR68_9BASI</name>
<gene>
    <name evidence="1" type="ORF">CALCODRAFT_496572</name>
</gene>
<dbReference type="OrthoDB" id="10421573at2759"/>
<evidence type="ECO:0000313" key="1">
    <source>
        <dbReference type="EMBL" id="KZT57099.1"/>
    </source>
</evidence>
<organism evidence="1 2">
    <name type="scientific">Calocera cornea HHB12733</name>
    <dbReference type="NCBI Taxonomy" id="1353952"/>
    <lineage>
        <taxon>Eukaryota</taxon>
        <taxon>Fungi</taxon>
        <taxon>Dikarya</taxon>
        <taxon>Basidiomycota</taxon>
        <taxon>Agaricomycotina</taxon>
        <taxon>Dacrymycetes</taxon>
        <taxon>Dacrymycetales</taxon>
        <taxon>Dacrymycetaceae</taxon>
        <taxon>Calocera</taxon>
    </lineage>
</organism>
<protein>
    <submittedName>
        <fullName evidence="1">Uncharacterized protein</fullName>
    </submittedName>
</protein>
<dbReference type="EMBL" id="KV423968">
    <property type="protein sequence ID" value="KZT57099.1"/>
    <property type="molecule type" value="Genomic_DNA"/>
</dbReference>
<dbReference type="Proteomes" id="UP000076842">
    <property type="component" value="Unassembled WGS sequence"/>
</dbReference>